<dbReference type="RefSeq" id="WP_284217861.1">
    <property type="nucleotide sequence ID" value="NZ_BSOT01000006.1"/>
</dbReference>
<dbReference type="AlphaFoldDB" id="A0AA37WHV7"/>
<evidence type="ECO:0000313" key="8">
    <source>
        <dbReference type="EMBL" id="GLR71506.1"/>
    </source>
</evidence>
<evidence type="ECO:0000256" key="2">
    <source>
        <dbReference type="ARBA" id="ARBA00022448"/>
    </source>
</evidence>
<dbReference type="EMBL" id="BSOT01000006">
    <property type="protein sequence ID" value="GLR71506.1"/>
    <property type="molecule type" value="Genomic_DNA"/>
</dbReference>
<evidence type="ECO:0000256" key="3">
    <source>
        <dbReference type="ARBA" id="ARBA00022692"/>
    </source>
</evidence>
<feature type="transmembrane region" description="Helical" evidence="7">
    <location>
        <begin position="82"/>
        <end position="99"/>
    </location>
</feature>
<reference evidence="8" key="2">
    <citation type="submission" date="2023-01" db="EMBL/GenBank/DDBJ databases">
        <title>Draft genome sequence of Agaribacter marinus strain NBRC 110023.</title>
        <authorList>
            <person name="Sun Q."/>
            <person name="Mori K."/>
        </authorList>
    </citation>
    <scope>NUCLEOTIDE SEQUENCE</scope>
    <source>
        <strain evidence="8">NBRC 110023</strain>
    </source>
</reference>
<evidence type="ECO:0000256" key="5">
    <source>
        <dbReference type="ARBA" id="ARBA00022989"/>
    </source>
</evidence>
<feature type="transmembrane region" description="Helical" evidence="7">
    <location>
        <begin position="274"/>
        <end position="304"/>
    </location>
</feature>
<dbReference type="GO" id="GO:0034755">
    <property type="term" value="P:iron ion transmembrane transport"/>
    <property type="evidence" value="ECO:0007669"/>
    <property type="project" value="TreeGrafter"/>
</dbReference>
<dbReference type="Pfam" id="PF01566">
    <property type="entry name" value="Nramp"/>
    <property type="match status" value="1"/>
</dbReference>
<keyword evidence="9" id="KW-1185">Reference proteome</keyword>
<dbReference type="PANTHER" id="PTHR11706">
    <property type="entry name" value="SOLUTE CARRIER PROTEIN FAMILY 11 MEMBER"/>
    <property type="match status" value="1"/>
</dbReference>
<protein>
    <submittedName>
        <fullName evidence="8">Manganese transporter</fullName>
    </submittedName>
</protein>
<reference evidence="8" key="1">
    <citation type="journal article" date="2014" name="Int. J. Syst. Evol. Microbiol.">
        <title>Complete genome sequence of Corynebacterium casei LMG S-19264T (=DSM 44701T), isolated from a smear-ripened cheese.</title>
        <authorList>
            <consortium name="US DOE Joint Genome Institute (JGI-PGF)"/>
            <person name="Walter F."/>
            <person name="Albersmeier A."/>
            <person name="Kalinowski J."/>
            <person name="Ruckert C."/>
        </authorList>
    </citation>
    <scope>NUCLEOTIDE SEQUENCE</scope>
    <source>
        <strain evidence="8">NBRC 110023</strain>
    </source>
</reference>
<name>A0AA37WHV7_9ALTE</name>
<comment type="caution">
    <text evidence="8">The sequence shown here is derived from an EMBL/GenBank/DDBJ whole genome shotgun (WGS) entry which is preliminary data.</text>
</comment>
<proteinExistence type="predicted"/>
<evidence type="ECO:0000256" key="7">
    <source>
        <dbReference type="SAM" id="Phobius"/>
    </source>
</evidence>
<dbReference type="GO" id="GO:0005886">
    <property type="term" value="C:plasma membrane"/>
    <property type="evidence" value="ECO:0007669"/>
    <property type="project" value="TreeGrafter"/>
</dbReference>
<dbReference type="NCBIfam" id="NF037982">
    <property type="entry name" value="Nramp_1"/>
    <property type="match status" value="1"/>
</dbReference>
<comment type="subcellular location">
    <subcellularLocation>
        <location evidence="1">Membrane</location>
        <topology evidence="1">Multi-pass membrane protein</topology>
    </subcellularLocation>
</comment>
<dbReference type="InterPro" id="IPR001046">
    <property type="entry name" value="NRAMP_fam"/>
</dbReference>
<keyword evidence="2" id="KW-0813">Transport</keyword>
<dbReference type="PRINTS" id="PR00447">
    <property type="entry name" value="NATRESASSCMP"/>
</dbReference>
<feature type="transmembrane region" description="Helical" evidence="7">
    <location>
        <begin position="229"/>
        <end position="254"/>
    </location>
</feature>
<feature type="transmembrane region" description="Helical" evidence="7">
    <location>
        <begin position="124"/>
        <end position="142"/>
    </location>
</feature>
<evidence type="ECO:0000256" key="4">
    <source>
        <dbReference type="ARBA" id="ARBA00022847"/>
    </source>
</evidence>
<feature type="transmembrane region" description="Helical" evidence="7">
    <location>
        <begin position="342"/>
        <end position="365"/>
    </location>
</feature>
<feature type="transmembrane region" description="Helical" evidence="7">
    <location>
        <begin position="377"/>
        <end position="398"/>
    </location>
</feature>
<organism evidence="8 9">
    <name type="scientific">Agaribacter marinus</name>
    <dbReference type="NCBI Taxonomy" id="1431249"/>
    <lineage>
        <taxon>Bacteria</taxon>
        <taxon>Pseudomonadati</taxon>
        <taxon>Pseudomonadota</taxon>
        <taxon>Gammaproteobacteria</taxon>
        <taxon>Alteromonadales</taxon>
        <taxon>Alteromonadaceae</taxon>
        <taxon>Agaribacter</taxon>
    </lineage>
</organism>
<keyword evidence="6 7" id="KW-0472">Membrane</keyword>
<dbReference type="GO" id="GO:0015293">
    <property type="term" value="F:symporter activity"/>
    <property type="evidence" value="ECO:0007669"/>
    <property type="project" value="UniProtKB-KW"/>
</dbReference>
<evidence type="ECO:0000256" key="6">
    <source>
        <dbReference type="ARBA" id="ARBA00023136"/>
    </source>
</evidence>
<evidence type="ECO:0000256" key="1">
    <source>
        <dbReference type="ARBA" id="ARBA00004141"/>
    </source>
</evidence>
<sequence>MINKLRNLGPGIIVAAAFIGPGTVTTSTIAGANFGYTLLWALVLATAATMVLQEMSARLGTVAQQGLGEALAKEFQSSPFKWPMFVLVGIAIFVGNAAYEGGNLTGAALGAQAIFDSSDGSFKGIVLGLAITSIIILTIGNYKQIEKVLIALVCLMGIAFIVTFFVVQPALLSVFSGMFVPHMPKGSLLTIMALIGTTVVPYNLFLHASAAKQKYKGEAQLKAARIDTMLSISLGGLVAIFIVSTAAASMFAAGLKVNNATDMAIQLEPLFGEYSQWLIGFGLLAAGLSSAITAPLATGFAISGLLQLAPEKKQMIAKYTSLLVAVVGTLIAVIGIKPITVILLAQFANGLLLPIIAGFLLYVMNKKAVLGRYTNTIVSNVMGFAVMLFTAVLGARLIGLSVGVF</sequence>
<feature type="transmembrane region" description="Helical" evidence="7">
    <location>
        <begin position="187"/>
        <end position="208"/>
    </location>
</feature>
<keyword evidence="4" id="KW-0769">Symport</keyword>
<feature type="transmembrane region" description="Helical" evidence="7">
    <location>
        <begin position="36"/>
        <end position="52"/>
    </location>
</feature>
<feature type="transmembrane region" description="Helical" evidence="7">
    <location>
        <begin position="149"/>
        <end position="167"/>
    </location>
</feature>
<keyword evidence="5 7" id="KW-1133">Transmembrane helix</keyword>
<gene>
    <name evidence="8" type="primary">mntH</name>
    <name evidence="8" type="ORF">GCM10007852_24140</name>
</gene>
<evidence type="ECO:0000313" key="9">
    <source>
        <dbReference type="Proteomes" id="UP001156601"/>
    </source>
</evidence>
<dbReference type="Proteomes" id="UP001156601">
    <property type="component" value="Unassembled WGS sequence"/>
</dbReference>
<keyword evidence="3 7" id="KW-0812">Transmembrane</keyword>
<accession>A0AA37WHV7</accession>
<dbReference type="PANTHER" id="PTHR11706:SF33">
    <property type="entry name" value="NATURAL RESISTANCE-ASSOCIATED MACROPHAGE PROTEIN 2"/>
    <property type="match status" value="1"/>
</dbReference>
<dbReference type="GO" id="GO:0015086">
    <property type="term" value="F:cadmium ion transmembrane transporter activity"/>
    <property type="evidence" value="ECO:0007669"/>
    <property type="project" value="TreeGrafter"/>
</dbReference>
<feature type="transmembrane region" description="Helical" evidence="7">
    <location>
        <begin position="316"/>
        <end position="336"/>
    </location>
</feature>
<dbReference type="GO" id="GO:0005384">
    <property type="term" value="F:manganese ion transmembrane transporter activity"/>
    <property type="evidence" value="ECO:0007669"/>
    <property type="project" value="TreeGrafter"/>
</dbReference>